<feature type="compositionally biased region" description="Basic and acidic residues" evidence="1">
    <location>
        <begin position="46"/>
        <end position="57"/>
    </location>
</feature>
<accession>A0A150GPX2</accession>
<proteinExistence type="predicted"/>
<evidence type="ECO:0000256" key="1">
    <source>
        <dbReference type="SAM" id="MobiDB-lite"/>
    </source>
</evidence>
<dbReference type="AlphaFoldDB" id="A0A150GPX2"/>
<evidence type="ECO:0000313" key="3">
    <source>
        <dbReference type="Proteomes" id="UP000075714"/>
    </source>
</evidence>
<feature type="compositionally biased region" description="Low complexity" evidence="1">
    <location>
        <begin position="63"/>
        <end position="89"/>
    </location>
</feature>
<keyword evidence="3" id="KW-1185">Reference proteome</keyword>
<dbReference type="Proteomes" id="UP000075714">
    <property type="component" value="Unassembled WGS sequence"/>
</dbReference>
<protein>
    <submittedName>
        <fullName evidence="2">Uncharacterized protein</fullName>
    </submittedName>
</protein>
<sequence>MGLLQTASKAFCDVEPPHPLVDVLQSDTDIPPAARALLADEREALEAAAAGRRDRPRERRRPTAAAAATTSAAASDPAVAATAASGADPNSAMEDPEVRLVFDKLVGGLTKQGRKNAARRVVLDAMRIMRQALRKGNLDDVK</sequence>
<dbReference type="EMBL" id="LSYV01000013">
    <property type="protein sequence ID" value="KXZ51390.1"/>
    <property type="molecule type" value="Genomic_DNA"/>
</dbReference>
<comment type="caution">
    <text evidence="2">The sequence shown here is derived from an EMBL/GenBank/DDBJ whole genome shotgun (WGS) entry which is preliminary data.</text>
</comment>
<reference evidence="3" key="1">
    <citation type="journal article" date="2016" name="Nat. Commun.">
        <title>The Gonium pectorale genome demonstrates co-option of cell cycle regulation during the evolution of multicellularity.</title>
        <authorList>
            <person name="Hanschen E.R."/>
            <person name="Marriage T.N."/>
            <person name="Ferris P.J."/>
            <person name="Hamaji T."/>
            <person name="Toyoda A."/>
            <person name="Fujiyama A."/>
            <person name="Neme R."/>
            <person name="Noguchi H."/>
            <person name="Minakuchi Y."/>
            <person name="Suzuki M."/>
            <person name="Kawai-Toyooka H."/>
            <person name="Smith D.R."/>
            <person name="Sparks H."/>
            <person name="Anderson J."/>
            <person name="Bakaric R."/>
            <person name="Luria V."/>
            <person name="Karger A."/>
            <person name="Kirschner M.W."/>
            <person name="Durand P.M."/>
            <person name="Michod R.E."/>
            <person name="Nozaki H."/>
            <person name="Olson B.J."/>
        </authorList>
    </citation>
    <scope>NUCLEOTIDE SEQUENCE [LARGE SCALE GENOMIC DNA]</scope>
    <source>
        <strain evidence="3">NIES-2863</strain>
    </source>
</reference>
<dbReference type="OrthoDB" id="549098at2759"/>
<gene>
    <name evidence="2" type="ORF">GPECTOR_12g352</name>
</gene>
<feature type="region of interest" description="Disordered" evidence="1">
    <location>
        <begin position="46"/>
        <end position="95"/>
    </location>
</feature>
<name>A0A150GPX2_GONPE</name>
<organism evidence="2 3">
    <name type="scientific">Gonium pectorale</name>
    <name type="common">Green alga</name>
    <dbReference type="NCBI Taxonomy" id="33097"/>
    <lineage>
        <taxon>Eukaryota</taxon>
        <taxon>Viridiplantae</taxon>
        <taxon>Chlorophyta</taxon>
        <taxon>core chlorophytes</taxon>
        <taxon>Chlorophyceae</taxon>
        <taxon>CS clade</taxon>
        <taxon>Chlamydomonadales</taxon>
        <taxon>Volvocaceae</taxon>
        <taxon>Gonium</taxon>
    </lineage>
</organism>
<evidence type="ECO:0000313" key="2">
    <source>
        <dbReference type="EMBL" id="KXZ51390.1"/>
    </source>
</evidence>